<evidence type="ECO:0000313" key="2">
    <source>
        <dbReference type="EMBL" id="PIZ36024.1"/>
    </source>
</evidence>
<dbReference type="Gene3D" id="3.30.460.10">
    <property type="entry name" value="Beta Polymerase, domain 2"/>
    <property type="match status" value="1"/>
</dbReference>
<accession>A0A2M7T5Z8</accession>
<dbReference type="SUPFAM" id="SSF81301">
    <property type="entry name" value="Nucleotidyltransferase"/>
    <property type="match status" value="1"/>
</dbReference>
<dbReference type="RefSeq" id="WP_286678295.1">
    <property type="nucleotide sequence ID" value="NZ_MNXI01000072.1"/>
</dbReference>
<proteinExistence type="predicted"/>
<dbReference type="PANTHER" id="PTHR43449">
    <property type="entry name" value="NUCLEOTIDYLTRANSFERASE"/>
    <property type="match status" value="1"/>
</dbReference>
<dbReference type="InterPro" id="IPR002934">
    <property type="entry name" value="Polymerase_NTP_transf_dom"/>
</dbReference>
<sequence>MDKQQSQDLIEQIKEFLKAIDAQEAILFGSRARGDAIETSDVDLIIIDDKFADIPFPRRLIFLSEHWNLSYFLEALPYTRKEFEKLAKTRGVINDAIKHGIRIKAA</sequence>
<dbReference type="InterPro" id="IPR043519">
    <property type="entry name" value="NT_sf"/>
</dbReference>
<name>A0A2M7T5Z8_9ACTN</name>
<gene>
    <name evidence="2" type="ORF">COY37_09395</name>
</gene>
<feature type="domain" description="Polymerase nucleotidyl transferase" evidence="1">
    <location>
        <begin position="10"/>
        <end position="73"/>
    </location>
</feature>
<dbReference type="GO" id="GO:0016779">
    <property type="term" value="F:nucleotidyltransferase activity"/>
    <property type="evidence" value="ECO:0007669"/>
    <property type="project" value="InterPro"/>
</dbReference>
<dbReference type="AlphaFoldDB" id="A0A2M7T5Z8"/>
<keyword evidence="2" id="KW-0808">Transferase</keyword>
<dbReference type="Pfam" id="PF01909">
    <property type="entry name" value="NTP_transf_2"/>
    <property type="match status" value="1"/>
</dbReference>
<evidence type="ECO:0000313" key="3">
    <source>
        <dbReference type="Proteomes" id="UP000230956"/>
    </source>
</evidence>
<protein>
    <submittedName>
        <fullName evidence="2">Nucleotidyltransferase</fullName>
    </submittedName>
</protein>
<dbReference type="CDD" id="cd05403">
    <property type="entry name" value="NT_KNTase_like"/>
    <property type="match status" value="1"/>
</dbReference>
<dbReference type="PANTHER" id="PTHR43449:SF1">
    <property type="entry name" value="POLYMERASE BETA NUCLEOTIDYLTRANSFERASE DOMAIN-CONTAINING PROTEIN"/>
    <property type="match status" value="1"/>
</dbReference>
<organism evidence="2 3">
    <name type="scientific">Candidatus Aquicultor secundus</name>
    <dbReference type="NCBI Taxonomy" id="1973895"/>
    <lineage>
        <taxon>Bacteria</taxon>
        <taxon>Bacillati</taxon>
        <taxon>Actinomycetota</taxon>
        <taxon>Candidatus Aquicultoria</taxon>
        <taxon>Candidatus Aquicultorales</taxon>
        <taxon>Candidatus Aquicultoraceae</taxon>
        <taxon>Candidatus Aquicultor</taxon>
    </lineage>
</organism>
<dbReference type="EMBL" id="PFNG01000217">
    <property type="protein sequence ID" value="PIZ36024.1"/>
    <property type="molecule type" value="Genomic_DNA"/>
</dbReference>
<dbReference type="Proteomes" id="UP000230956">
    <property type="component" value="Unassembled WGS sequence"/>
</dbReference>
<comment type="caution">
    <text evidence="2">The sequence shown here is derived from an EMBL/GenBank/DDBJ whole genome shotgun (WGS) entry which is preliminary data.</text>
</comment>
<evidence type="ECO:0000259" key="1">
    <source>
        <dbReference type="Pfam" id="PF01909"/>
    </source>
</evidence>
<reference evidence="3" key="1">
    <citation type="submission" date="2017-09" db="EMBL/GenBank/DDBJ databases">
        <title>Depth-based differentiation of microbial function through sediment-hosted aquifers and enrichment of novel symbionts in the deep terrestrial subsurface.</title>
        <authorList>
            <person name="Probst A.J."/>
            <person name="Ladd B."/>
            <person name="Jarett J.K."/>
            <person name="Geller-Mcgrath D.E."/>
            <person name="Sieber C.M.K."/>
            <person name="Emerson J.B."/>
            <person name="Anantharaman K."/>
            <person name="Thomas B.C."/>
            <person name="Malmstrom R."/>
            <person name="Stieglmeier M."/>
            <person name="Klingl A."/>
            <person name="Woyke T."/>
            <person name="Ryan C.M."/>
            <person name="Banfield J.F."/>
        </authorList>
    </citation>
    <scope>NUCLEOTIDE SEQUENCE [LARGE SCALE GENOMIC DNA]</scope>
</reference>